<proteinExistence type="predicted"/>
<sequence length="24" mass="2744">MVQLQGTGHSYRVQDVATAYSYRI</sequence>
<reference evidence="1" key="1">
    <citation type="submission" date="2014-11" db="EMBL/GenBank/DDBJ databases">
        <authorList>
            <person name="Amaro Gonzalez C."/>
        </authorList>
    </citation>
    <scope>NUCLEOTIDE SEQUENCE</scope>
</reference>
<name>A0A0E9Q1L4_ANGAN</name>
<organism evidence="1">
    <name type="scientific">Anguilla anguilla</name>
    <name type="common">European freshwater eel</name>
    <name type="synonym">Muraena anguilla</name>
    <dbReference type="NCBI Taxonomy" id="7936"/>
    <lineage>
        <taxon>Eukaryota</taxon>
        <taxon>Metazoa</taxon>
        <taxon>Chordata</taxon>
        <taxon>Craniata</taxon>
        <taxon>Vertebrata</taxon>
        <taxon>Euteleostomi</taxon>
        <taxon>Actinopterygii</taxon>
        <taxon>Neopterygii</taxon>
        <taxon>Teleostei</taxon>
        <taxon>Anguilliformes</taxon>
        <taxon>Anguillidae</taxon>
        <taxon>Anguilla</taxon>
    </lineage>
</organism>
<reference evidence="1" key="2">
    <citation type="journal article" date="2015" name="Fish Shellfish Immunol.">
        <title>Early steps in the European eel (Anguilla anguilla)-Vibrio vulnificus interaction in the gills: Role of the RtxA13 toxin.</title>
        <authorList>
            <person name="Callol A."/>
            <person name="Pajuelo D."/>
            <person name="Ebbesson L."/>
            <person name="Teles M."/>
            <person name="MacKenzie S."/>
            <person name="Amaro C."/>
        </authorList>
    </citation>
    <scope>NUCLEOTIDE SEQUENCE</scope>
</reference>
<dbReference type="AlphaFoldDB" id="A0A0E9Q1L4"/>
<evidence type="ECO:0000313" key="1">
    <source>
        <dbReference type="EMBL" id="JAH10751.1"/>
    </source>
</evidence>
<protein>
    <submittedName>
        <fullName evidence="1">Uncharacterized protein</fullName>
    </submittedName>
</protein>
<accession>A0A0E9Q1L4</accession>
<dbReference type="EMBL" id="GBXM01097826">
    <property type="protein sequence ID" value="JAH10751.1"/>
    <property type="molecule type" value="Transcribed_RNA"/>
</dbReference>